<keyword evidence="1" id="KW-0175">Coiled coil</keyword>
<accession>A0A3P8Z074</accession>
<evidence type="ECO:0008006" key="4">
    <source>
        <dbReference type="Google" id="ProtNLM"/>
    </source>
</evidence>
<name>A0A3P8Z074_ESOLU</name>
<feature type="coiled-coil region" evidence="1">
    <location>
        <begin position="21"/>
        <end position="120"/>
    </location>
</feature>
<dbReference type="PANTHER" id="PTHR21468:SF1">
    <property type="entry name" value="COILED-COIL DOMAIN-CONTAINING PROTEIN 83"/>
    <property type="match status" value="1"/>
</dbReference>
<evidence type="ECO:0000313" key="3">
    <source>
        <dbReference type="Proteomes" id="UP000265140"/>
    </source>
</evidence>
<dbReference type="Bgee" id="ENSELUG00000020685">
    <property type="expression patterns" value="Expressed in digestive tract and 15 other cell types or tissues"/>
</dbReference>
<reference evidence="2" key="4">
    <citation type="submission" date="2025-09" db="UniProtKB">
        <authorList>
            <consortium name="Ensembl"/>
        </authorList>
    </citation>
    <scope>IDENTIFICATION</scope>
</reference>
<keyword evidence="3" id="KW-1185">Reference proteome</keyword>
<dbReference type="AlphaFoldDB" id="A0A3P8Z074"/>
<evidence type="ECO:0000256" key="1">
    <source>
        <dbReference type="SAM" id="Coils"/>
    </source>
</evidence>
<evidence type="ECO:0000313" key="2">
    <source>
        <dbReference type="Ensembl" id="ENSELUP00000021602.3"/>
    </source>
</evidence>
<dbReference type="InParanoid" id="A0A3P8Z074"/>
<dbReference type="Proteomes" id="UP000265140">
    <property type="component" value="Chromosome 7"/>
</dbReference>
<reference evidence="2" key="3">
    <citation type="submission" date="2025-08" db="UniProtKB">
        <authorList>
            <consortium name="Ensembl"/>
        </authorList>
    </citation>
    <scope>IDENTIFICATION</scope>
</reference>
<organism evidence="2 3">
    <name type="scientific">Esox lucius</name>
    <name type="common">Northern pike</name>
    <dbReference type="NCBI Taxonomy" id="8010"/>
    <lineage>
        <taxon>Eukaryota</taxon>
        <taxon>Metazoa</taxon>
        <taxon>Chordata</taxon>
        <taxon>Craniata</taxon>
        <taxon>Vertebrata</taxon>
        <taxon>Euteleostomi</taxon>
        <taxon>Actinopterygii</taxon>
        <taxon>Neopterygii</taxon>
        <taxon>Teleostei</taxon>
        <taxon>Protacanthopterygii</taxon>
        <taxon>Esociformes</taxon>
        <taxon>Esocidae</taxon>
        <taxon>Esox</taxon>
    </lineage>
</organism>
<dbReference type="InterPro" id="IPR026702">
    <property type="entry name" value="CCDC83"/>
</dbReference>
<dbReference type="PANTHER" id="PTHR21468">
    <property type="entry name" value="HSD9"/>
    <property type="match status" value="1"/>
</dbReference>
<protein>
    <recommendedName>
        <fullName evidence="4">Coiled-coil domain containing 83</fullName>
    </recommendedName>
</protein>
<dbReference type="Ensembl" id="ENSELUT00000032332.3">
    <property type="protein sequence ID" value="ENSELUP00000021602.3"/>
    <property type="gene ID" value="ENSELUG00000020685.3"/>
</dbReference>
<gene>
    <name evidence="2" type="primary">CCDC83</name>
</gene>
<sequence length="337" mass="39537">MSKSSEEKKSTLAEAFINFQLQVKRKEIQEFQEEIRQLDCAVLTQREQLKEEQMGHIRLLRKQAKELEQKLEQREVVNKEQVDQALQQNLELIHRQEKELAELRAEVSRLGEEVLVLQGERHIWQEYKMVGSQWHQQQIQHLEAELAHVQRGFQEMAGRCTHWLGYEVQNQAHLFLELKSFVATKKRRNLFIKSNKSCIQKQMSNLRLCLFLHRQYSALERSGRGGREPWGVYFCATSSWQWMQSRQQKDPRVTISPCCYGRFQARQDASYMGSHLPFFHSSLPCAVQHGDMHLGLLEQKLLCVVGQSLPLHPVVQAPEDWPVTPLLQNLALVLRRH</sequence>
<proteinExistence type="predicted"/>
<dbReference type="GeneTree" id="ENSGT00390000013087"/>
<reference evidence="3" key="1">
    <citation type="journal article" date="2014" name="PLoS ONE">
        <title>The genome and linkage map of the northern pike (Esox lucius): conserved synteny revealed between the salmonid sister group and the Neoteleostei.</title>
        <authorList>
            <person name="Rondeau E.B."/>
            <person name="Minkley D.R."/>
            <person name="Leong J.S."/>
            <person name="Messmer A.M."/>
            <person name="Jantzen J.R."/>
            <person name="von Schalburg K.R."/>
            <person name="Lemon C."/>
            <person name="Bird N.H."/>
            <person name="Koop B.F."/>
        </authorList>
    </citation>
    <scope>NUCLEOTIDE SEQUENCE</scope>
</reference>
<reference evidence="2" key="2">
    <citation type="submission" date="2020-02" db="EMBL/GenBank/DDBJ databases">
        <title>Esox lucius (northern pike) genome, fEsoLuc1, primary haplotype.</title>
        <authorList>
            <person name="Myers G."/>
            <person name="Karagic N."/>
            <person name="Meyer A."/>
            <person name="Pippel M."/>
            <person name="Reichard M."/>
            <person name="Winkler S."/>
            <person name="Tracey A."/>
            <person name="Sims Y."/>
            <person name="Howe K."/>
            <person name="Rhie A."/>
            <person name="Formenti G."/>
            <person name="Durbin R."/>
            <person name="Fedrigo O."/>
            <person name="Jarvis E.D."/>
        </authorList>
    </citation>
    <scope>NUCLEOTIDE SEQUENCE [LARGE SCALE GENOMIC DNA]</scope>
</reference>